<dbReference type="Proteomes" id="UP001548832">
    <property type="component" value="Unassembled WGS sequence"/>
</dbReference>
<evidence type="ECO:0000313" key="2">
    <source>
        <dbReference type="Proteomes" id="UP001548832"/>
    </source>
</evidence>
<sequence length="204" mass="22045">MAIKKVQAEAAIKALVACKAAEMFDKIRGNQHSMEKHFSKKTAHEAAVSTGYPQGYFKRQKGVVFISSEDLQRPGLSQKTYGKALAAVGAKKKADFGKKLGSRQITVIEKSPAGKDDILELVNAVISSDACELRENNVDAMTRFLAVAPIPRGFYGRSIDNQGQKATDCNKAVLVINALSTSNPQIVTIFPANDQYANACPLLT</sequence>
<comment type="caution">
    <text evidence="1">The sequence shown here is derived from an EMBL/GenBank/DDBJ whole genome shotgun (WGS) entry which is preliminary data.</text>
</comment>
<organism evidence="1 2">
    <name type="scientific">Mesorhizobium shangrilense</name>
    <dbReference type="NCBI Taxonomy" id="460060"/>
    <lineage>
        <taxon>Bacteria</taxon>
        <taxon>Pseudomonadati</taxon>
        <taxon>Pseudomonadota</taxon>
        <taxon>Alphaproteobacteria</taxon>
        <taxon>Hyphomicrobiales</taxon>
        <taxon>Phyllobacteriaceae</taxon>
        <taxon>Mesorhizobium</taxon>
    </lineage>
</organism>
<name>A0ABV2DAF4_9HYPH</name>
<accession>A0ABV2DAF4</accession>
<protein>
    <submittedName>
        <fullName evidence="1">Uncharacterized protein</fullName>
    </submittedName>
</protein>
<reference evidence="1 2" key="1">
    <citation type="submission" date="2024-06" db="EMBL/GenBank/DDBJ databases">
        <authorList>
            <person name="Kim D.-U."/>
        </authorList>
    </citation>
    <scope>NUCLEOTIDE SEQUENCE [LARGE SCALE GENOMIC DNA]</scope>
    <source>
        <strain evidence="1 2">KACC15460</strain>
    </source>
</reference>
<dbReference type="EMBL" id="JBEWSZ010000001">
    <property type="protein sequence ID" value="MET2826763.1"/>
    <property type="molecule type" value="Genomic_DNA"/>
</dbReference>
<dbReference type="RefSeq" id="WP_354458855.1">
    <property type="nucleotide sequence ID" value="NZ_JBEWSZ010000001.1"/>
</dbReference>
<evidence type="ECO:0000313" key="1">
    <source>
        <dbReference type="EMBL" id="MET2826763.1"/>
    </source>
</evidence>
<gene>
    <name evidence="1" type="ORF">ABVQ20_07220</name>
</gene>
<keyword evidence="2" id="KW-1185">Reference proteome</keyword>
<proteinExistence type="predicted"/>